<dbReference type="Proteomes" id="UP000257109">
    <property type="component" value="Unassembled WGS sequence"/>
</dbReference>
<comment type="caution">
    <text evidence="2">The sequence shown here is derived from an EMBL/GenBank/DDBJ whole genome shotgun (WGS) entry which is preliminary data.</text>
</comment>
<evidence type="ECO:0000256" key="1">
    <source>
        <dbReference type="SAM" id="MobiDB-lite"/>
    </source>
</evidence>
<reference evidence="2" key="1">
    <citation type="submission" date="2018-05" db="EMBL/GenBank/DDBJ databases">
        <title>Draft genome of Mucuna pruriens seed.</title>
        <authorList>
            <person name="Nnadi N.E."/>
            <person name="Vos R."/>
            <person name="Hasami M.H."/>
            <person name="Devisetty U.K."/>
            <person name="Aguiy J.C."/>
        </authorList>
    </citation>
    <scope>NUCLEOTIDE SEQUENCE [LARGE SCALE GENOMIC DNA]</scope>
    <source>
        <strain evidence="2">JCA_2017</strain>
    </source>
</reference>
<gene>
    <name evidence="2" type="ORF">CR513_34256</name>
</gene>
<dbReference type="AlphaFoldDB" id="A0A371G272"/>
<name>A0A371G272_MUCPR</name>
<evidence type="ECO:0000313" key="3">
    <source>
        <dbReference type="Proteomes" id="UP000257109"/>
    </source>
</evidence>
<feature type="compositionally biased region" description="Polar residues" evidence="1">
    <location>
        <begin position="178"/>
        <end position="198"/>
    </location>
</feature>
<accession>A0A371G272</accession>
<feature type="non-terminal residue" evidence="2">
    <location>
        <position position="1"/>
    </location>
</feature>
<sequence length="356" mass="39557">MAKAICQWGPWSVSVSPCRHGESVSTTSLAEGKPFFYLYDTLHSNLGVKLPFTHFERSYKSFKTRFFKLAPSDSGPNLLLDRAGRPFFPLSWTHQPAVSITVRRKDLKEWEDAFARELEELPVLPSADIIKGTGYSSHALRDLKKRAAQMTKEEHQSAASAEPLAAAEPSPQRRASKETSNSPSLVVLNQATHTSSPIVQEANESSSRESEERPKKHAHIEEPDIVEPVEVDPPSTDFRWDTLLIGYPPTSSIWGPTSLLGQAVDKGLASFFDNHKVKQLGVVGACNALQQYATYSLVLARAVDKEFGRLESQRKSCAERAKKAEIEFLNLSKAFSEVEVKIKTFRSANAALEEDL</sequence>
<feature type="region of interest" description="Disordered" evidence="1">
    <location>
        <begin position="146"/>
        <end position="232"/>
    </location>
</feature>
<evidence type="ECO:0000313" key="2">
    <source>
        <dbReference type="EMBL" id="RDX84656.1"/>
    </source>
</evidence>
<organism evidence="2 3">
    <name type="scientific">Mucuna pruriens</name>
    <name type="common">Velvet bean</name>
    <name type="synonym">Dolichos pruriens</name>
    <dbReference type="NCBI Taxonomy" id="157652"/>
    <lineage>
        <taxon>Eukaryota</taxon>
        <taxon>Viridiplantae</taxon>
        <taxon>Streptophyta</taxon>
        <taxon>Embryophyta</taxon>
        <taxon>Tracheophyta</taxon>
        <taxon>Spermatophyta</taxon>
        <taxon>Magnoliopsida</taxon>
        <taxon>eudicotyledons</taxon>
        <taxon>Gunneridae</taxon>
        <taxon>Pentapetalae</taxon>
        <taxon>rosids</taxon>
        <taxon>fabids</taxon>
        <taxon>Fabales</taxon>
        <taxon>Fabaceae</taxon>
        <taxon>Papilionoideae</taxon>
        <taxon>50 kb inversion clade</taxon>
        <taxon>NPAAA clade</taxon>
        <taxon>indigoferoid/millettioid clade</taxon>
        <taxon>Phaseoleae</taxon>
        <taxon>Mucuna</taxon>
    </lineage>
</organism>
<keyword evidence="3" id="KW-1185">Reference proteome</keyword>
<dbReference type="OrthoDB" id="1436878at2759"/>
<proteinExistence type="predicted"/>
<protein>
    <submittedName>
        <fullName evidence="2">Uncharacterized protein</fullName>
    </submittedName>
</protein>
<feature type="compositionally biased region" description="Low complexity" evidence="1">
    <location>
        <begin position="157"/>
        <end position="170"/>
    </location>
</feature>
<dbReference type="EMBL" id="QJKJ01006984">
    <property type="protein sequence ID" value="RDX84656.1"/>
    <property type="molecule type" value="Genomic_DNA"/>
</dbReference>
<feature type="compositionally biased region" description="Basic and acidic residues" evidence="1">
    <location>
        <begin position="206"/>
        <end position="222"/>
    </location>
</feature>